<protein>
    <submittedName>
        <fullName evidence="5">Potassium channel protein</fullName>
    </submittedName>
</protein>
<keyword evidence="2" id="KW-0472">Membrane</keyword>
<feature type="domain" description="RCK N-terminal" evidence="3">
    <location>
        <begin position="107"/>
        <end position="223"/>
    </location>
</feature>
<dbReference type="Pfam" id="PF07885">
    <property type="entry name" value="Ion_trans_2"/>
    <property type="match status" value="1"/>
</dbReference>
<dbReference type="InterPro" id="IPR003148">
    <property type="entry name" value="RCK_N"/>
</dbReference>
<dbReference type="InterPro" id="IPR013099">
    <property type="entry name" value="K_chnl_dom"/>
</dbReference>
<dbReference type="SUPFAM" id="SSF51735">
    <property type="entry name" value="NAD(P)-binding Rossmann-fold domains"/>
    <property type="match status" value="1"/>
</dbReference>
<dbReference type="GO" id="GO:0006813">
    <property type="term" value="P:potassium ion transport"/>
    <property type="evidence" value="ECO:0007669"/>
    <property type="project" value="InterPro"/>
</dbReference>
<dbReference type="PROSITE" id="PS51201">
    <property type="entry name" value="RCK_N"/>
    <property type="match status" value="1"/>
</dbReference>
<evidence type="ECO:0000256" key="1">
    <source>
        <dbReference type="ARBA" id="ARBA00004651"/>
    </source>
</evidence>
<sequence>MSSTKRKIIFSLLFLSILVFGGTAGYMIIEGASFLDALFMTVITLTTIGYGEHVPLSKTGMVFTMILAISGVGFFFYIFSIIGDIIATSTLEIFSGKKMEGQIAKLKDHCILCGFGRVGKHVYEFLSPELPVVVIEKDPGKIEELQSKNILHIQGDATLEETLLKAGIERAKYLVATLGEDALNLYVVITARGLNPDIYIVSRANEHGVEKKLYQVGANRVFSIYHTGARKIALSVLKPNVVDFIDVAYPEVLSDLEIEEVKVSETSSLVGKTIEQSQIRPKLNVAILAMRRKTGEMLFNPGPSTLIQDGDILIVFGERRNLDLLSNVASGKLAM</sequence>
<comment type="subcellular location">
    <subcellularLocation>
        <location evidence="1">Cell membrane</location>
        <topology evidence="1">Multi-pass membrane protein</topology>
    </subcellularLocation>
</comment>
<dbReference type="PANTHER" id="PTHR43833:SF9">
    <property type="entry name" value="POTASSIUM CHANNEL PROTEIN YUGO-RELATED"/>
    <property type="match status" value="1"/>
</dbReference>
<keyword evidence="5" id="KW-0813">Transport</keyword>
<dbReference type="SUPFAM" id="SSF116726">
    <property type="entry name" value="TrkA C-terminal domain-like"/>
    <property type="match status" value="1"/>
</dbReference>
<dbReference type="Gene3D" id="3.30.70.1450">
    <property type="entry name" value="Regulator of K+ conductance, C-terminal domain"/>
    <property type="match status" value="1"/>
</dbReference>
<dbReference type="Gene3D" id="3.40.50.720">
    <property type="entry name" value="NAD(P)-binding Rossmann-like Domain"/>
    <property type="match status" value="1"/>
</dbReference>
<dbReference type="Pfam" id="PF02254">
    <property type="entry name" value="TrkA_N"/>
    <property type="match status" value="1"/>
</dbReference>
<evidence type="ECO:0000256" key="2">
    <source>
        <dbReference type="SAM" id="Phobius"/>
    </source>
</evidence>
<dbReference type="Pfam" id="PF02080">
    <property type="entry name" value="TrkA_C"/>
    <property type="match status" value="1"/>
</dbReference>
<dbReference type="EMBL" id="DSAC01000103">
    <property type="protein sequence ID" value="HHO74620.1"/>
    <property type="molecule type" value="Genomic_DNA"/>
</dbReference>
<dbReference type="InterPro" id="IPR036721">
    <property type="entry name" value="RCK_C_sf"/>
</dbReference>
<dbReference type="GO" id="GO:0005886">
    <property type="term" value="C:plasma membrane"/>
    <property type="evidence" value="ECO:0007669"/>
    <property type="project" value="UniProtKB-SubCell"/>
</dbReference>
<accession>A0A7C5SZH0</accession>
<dbReference type="InterPro" id="IPR006037">
    <property type="entry name" value="RCK_C"/>
</dbReference>
<comment type="caution">
    <text evidence="5">The sequence shown here is derived from an EMBL/GenBank/DDBJ whole genome shotgun (WGS) entry which is preliminary data.</text>
</comment>
<dbReference type="GO" id="GO:0008324">
    <property type="term" value="F:monoatomic cation transmembrane transporter activity"/>
    <property type="evidence" value="ECO:0007669"/>
    <property type="project" value="InterPro"/>
</dbReference>
<proteinExistence type="predicted"/>
<dbReference type="InterPro" id="IPR050721">
    <property type="entry name" value="Trk_Ktr_HKT_K-transport"/>
</dbReference>
<keyword evidence="2" id="KW-0812">Transmembrane</keyword>
<keyword evidence="5" id="KW-0406">Ion transport</keyword>
<dbReference type="InterPro" id="IPR036291">
    <property type="entry name" value="NAD(P)-bd_dom_sf"/>
</dbReference>
<keyword evidence="2" id="KW-1133">Transmembrane helix</keyword>
<gene>
    <name evidence="5" type="ORF">ENN04_08340</name>
</gene>
<feature type="transmembrane region" description="Helical" evidence="2">
    <location>
        <begin position="34"/>
        <end position="50"/>
    </location>
</feature>
<name>A0A7C5SZH0_9AQUI</name>
<dbReference type="Gene3D" id="1.10.287.70">
    <property type="match status" value="1"/>
</dbReference>
<organism evidence="5">
    <name type="scientific">Thermocrinis ruber</name>
    <dbReference type="NCBI Taxonomy" id="75906"/>
    <lineage>
        <taxon>Bacteria</taxon>
        <taxon>Pseudomonadati</taxon>
        <taxon>Aquificota</taxon>
        <taxon>Aquificia</taxon>
        <taxon>Aquificales</taxon>
        <taxon>Aquificaceae</taxon>
        <taxon>Thermocrinis</taxon>
    </lineage>
</organism>
<feature type="domain" description="RCK C-terminal" evidence="4">
    <location>
        <begin position="245"/>
        <end position="331"/>
    </location>
</feature>
<dbReference type="PROSITE" id="PS51202">
    <property type="entry name" value="RCK_C"/>
    <property type="match status" value="1"/>
</dbReference>
<reference evidence="5" key="1">
    <citation type="journal article" date="2020" name="mSystems">
        <title>Genome- and Community-Level Interaction Insights into Carbon Utilization and Element Cycling Functions of Hydrothermarchaeota in Hydrothermal Sediment.</title>
        <authorList>
            <person name="Zhou Z."/>
            <person name="Liu Y."/>
            <person name="Xu W."/>
            <person name="Pan J."/>
            <person name="Luo Z.H."/>
            <person name="Li M."/>
        </authorList>
    </citation>
    <scope>NUCLEOTIDE SEQUENCE [LARGE SCALE GENOMIC DNA]</scope>
    <source>
        <strain evidence="5">SpSt-114</strain>
    </source>
</reference>
<evidence type="ECO:0000259" key="3">
    <source>
        <dbReference type="PROSITE" id="PS51201"/>
    </source>
</evidence>
<keyword evidence="5" id="KW-0407">Ion channel</keyword>
<evidence type="ECO:0000259" key="4">
    <source>
        <dbReference type="PROSITE" id="PS51202"/>
    </source>
</evidence>
<dbReference type="SUPFAM" id="SSF81324">
    <property type="entry name" value="Voltage-gated potassium channels"/>
    <property type="match status" value="1"/>
</dbReference>
<evidence type="ECO:0000313" key="5">
    <source>
        <dbReference type="EMBL" id="HHO74620.1"/>
    </source>
</evidence>
<dbReference type="AlphaFoldDB" id="A0A7C5SZH0"/>
<feature type="transmembrane region" description="Helical" evidence="2">
    <location>
        <begin position="62"/>
        <end position="82"/>
    </location>
</feature>
<dbReference type="PANTHER" id="PTHR43833">
    <property type="entry name" value="POTASSIUM CHANNEL PROTEIN 2-RELATED-RELATED"/>
    <property type="match status" value="1"/>
</dbReference>